<protein>
    <submittedName>
        <fullName evidence="1">DUF937 domain-containing protein</fullName>
    </submittedName>
    <submittedName>
        <fullName evidence="2">YidB family protein</fullName>
    </submittedName>
</protein>
<gene>
    <name evidence="1" type="ORF">DF183_19290</name>
    <name evidence="2" type="ORF">M2J83_16845</name>
</gene>
<reference evidence="2 4" key="3">
    <citation type="submission" date="2022-05" db="EMBL/GenBank/DDBJ databases">
        <title>Complete sequence of strain NY11312.</title>
        <authorList>
            <person name="Zhou D."/>
        </authorList>
    </citation>
    <scope>NUCLEOTIDE SEQUENCE [LARGE SCALE GENOMIC DNA]</scope>
    <source>
        <strain evidence="2 4">NY11312</strain>
    </source>
</reference>
<dbReference type="Gene3D" id="1.10.10.690">
    <property type="entry name" value="YidB-like"/>
    <property type="match status" value="1"/>
</dbReference>
<dbReference type="Proteomes" id="UP001211866">
    <property type="component" value="Chromosome"/>
</dbReference>
<dbReference type="EMBL" id="QEXO01000006">
    <property type="protein sequence ID" value="PWE12475.1"/>
    <property type="molecule type" value="Genomic_DNA"/>
</dbReference>
<dbReference type="InterPro" id="IPR045372">
    <property type="entry name" value="YidB"/>
</dbReference>
<dbReference type="RefSeq" id="WP_063691411.1">
    <property type="nucleotide sequence ID" value="NZ_CAXOJJ010000017.1"/>
</dbReference>
<evidence type="ECO:0000313" key="2">
    <source>
        <dbReference type="EMBL" id="WBM37451.1"/>
    </source>
</evidence>
<accession>A0A2U2BEP4</accession>
<dbReference type="SUPFAM" id="SSF140804">
    <property type="entry name" value="YidB-like"/>
    <property type="match status" value="1"/>
</dbReference>
<evidence type="ECO:0000313" key="3">
    <source>
        <dbReference type="Proteomes" id="UP000245216"/>
    </source>
</evidence>
<reference evidence="1 3" key="2">
    <citation type="submission" date="2018-05" db="EMBL/GenBank/DDBJ databases">
        <authorList>
            <person name="Lanie J.A."/>
            <person name="Ng W.-L."/>
            <person name="Kazmierczak K.M."/>
            <person name="Andrzejewski T.M."/>
            <person name="Davidsen T.M."/>
            <person name="Wayne K.J."/>
            <person name="Tettelin H."/>
            <person name="Glass J.I."/>
            <person name="Rusch D."/>
            <person name="Podicherti R."/>
            <person name="Tsui H.-C.T."/>
            <person name="Winkler M.E."/>
        </authorList>
    </citation>
    <scope>NUCLEOTIDE SEQUENCE [LARGE SCALE GENOMIC DNA]</scope>
    <source>
        <strain evidence="1 3">YBY</strain>
    </source>
</reference>
<reference evidence="1 3" key="1">
    <citation type="submission" date="2018-05" db="EMBL/GenBank/DDBJ databases">
        <title>Genome Sequence of an Efficient Indole-Degrading Bacterium, Alcaligenes sp.YBY.</title>
        <authorList>
            <person name="Yang B."/>
        </authorList>
    </citation>
    <scope>NUCLEOTIDE SEQUENCE [LARGE SCALE GENOMIC DNA]</scope>
    <source>
        <strain evidence="1 3">YBY</strain>
    </source>
</reference>
<dbReference type="InterPro" id="IPR027405">
    <property type="entry name" value="YidB-like"/>
</dbReference>
<dbReference type="Proteomes" id="UP000245216">
    <property type="component" value="Unassembled WGS sequence"/>
</dbReference>
<name>A0A2U2BEP4_ALCFA</name>
<evidence type="ECO:0000313" key="1">
    <source>
        <dbReference type="EMBL" id="PWE12475.1"/>
    </source>
</evidence>
<keyword evidence="4" id="KW-1185">Reference proteome</keyword>
<dbReference type="STRING" id="511.UZ73_14795"/>
<evidence type="ECO:0000313" key="4">
    <source>
        <dbReference type="Proteomes" id="UP001211866"/>
    </source>
</evidence>
<organism evidence="1 3">
    <name type="scientific">Alcaligenes faecalis</name>
    <dbReference type="NCBI Taxonomy" id="511"/>
    <lineage>
        <taxon>Bacteria</taxon>
        <taxon>Pseudomonadati</taxon>
        <taxon>Pseudomonadota</taxon>
        <taxon>Betaproteobacteria</taxon>
        <taxon>Burkholderiales</taxon>
        <taxon>Alcaligenaceae</taxon>
        <taxon>Alcaligenes</taxon>
    </lineage>
</organism>
<dbReference type="AlphaFoldDB" id="A0A2U2BEP4"/>
<dbReference type="EMBL" id="CP096916">
    <property type="protein sequence ID" value="WBM37451.1"/>
    <property type="molecule type" value="Genomic_DNA"/>
</dbReference>
<sequence>MSLLNSVVSALSATDSKSKEQGALLPALIQVISTYPGGLSGLIERFRTGGFGDVVSSWISQGSNQEIGQQDLLGVMGQPAIKQLVDLSGLNQQSVLDNLKIMLPSLINQASPNGQFDPSHITDASSLLGGLTQLFRKS</sequence>
<dbReference type="Pfam" id="PF20159">
    <property type="entry name" value="YidB"/>
    <property type="match status" value="1"/>
</dbReference>
<proteinExistence type="predicted"/>